<dbReference type="EMBL" id="SWJE01000026">
    <property type="protein sequence ID" value="TKC78951.1"/>
    <property type="molecule type" value="Genomic_DNA"/>
</dbReference>
<dbReference type="AlphaFoldDB" id="A0A4U1HDI8"/>
<proteinExistence type="predicted"/>
<accession>A0A4U1HDI8</accession>
<comment type="caution">
    <text evidence="1">The sequence shown here is derived from an EMBL/GenBank/DDBJ whole genome shotgun (WGS) entry which is preliminary data.</text>
</comment>
<dbReference type="RefSeq" id="WP_136899110.1">
    <property type="nucleotide sequence ID" value="NZ_SWJE01000026.1"/>
</dbReference>
<name>A0A4U1HDI8_9BURK</name>
<dbReference type="Proteomes" id="UP000305539">
    <property type="component" value="Unassembled WGS sequence"/>
</dbReference>
<gene>
    <name evidence="1" type="ORF">FAZ69_31420</name>
</gene>
<organism evidence="1 2">
    <name type="scientific">Trinickia terrae</name>
    <dbReference type="NCBI Taxonomy" id="2571161"/>
    <lineage>
        <taxon>Bacteria</taxon>
        <taxon>Pseudomonadati</taxon>
        <taxon>Pseudomonadota</taxon>
        <taxon>Betaproteobacteria</taxon>
        <taxon>Burkholderiales</taxon>
        <taxon>Burkholderiaceae</taxon>
        <taxon>Trinickia</taxon>
    </lineage>
</organism>
<protein>
    <submittedName>
        <fullName evidence="1">Uncharacterized protein</fullName>
    </submittedName>
</protein>
<evidence type="ECO:0000313" key="1">
    <source>
        <dbReference type="EMBL" id="TKC78951.1"/>
    </source>
</evidence>
<dbReference type="OrthoDB" id="9025737at2"/>
<reference evidence="1 2" key="1">
    <citation type="submission" date="2019-04" db="EMBL/GenBank/DDBJ databases">
        <title>Trinickia sp. 7GSK02, isolated from subtropical forest soil.</title>
        <authorList>
            <person name="Gao Z.-H."/>
            <person name="Qiu L.-H."/>
        </authorList>
    </citation>
    <scope>NUCLEOTIDE SEQUENCE [LARGE SCALE GENOMIC DNA]</scope>
    <source>
        <strain evidence="1 2">7GSK02</strain>
    </source>
</reference>
<sequence>MPMATQEQIARMVRINPIVIVSGSGDTTRSLRYRGKHTMQAVLGFLGCHRGEARALVYSHKTDGQMLWVDVSTGVFCRLS</sequence>
<keyword evidence="2" id="KW-1185">Reference proteome</keyword>
<evidence type="ECO:0000313" key="2">
    <source>
        <dbReference type="Proteomes" id="UP000305539"/>
    </source>
</evidence>